<keyword evidence="2" id="KW-1185">Reference proteome</keyword>
<dbReference type="EMBL" id="PXNN01000011">
    <property type="protein sequence ID" value="PSF08521.1"/>
    <property type="molecule type" value="Genomic_DNA"/>
</dbReference>
<comment type="caution">
    <text evidence="1">The sequence shown here is derived from an EMBL/GenBank/DDBJ whole genome shotgun (WGS) entry which is preliminary data.</text>
</comment>
<reference evidence="1 2" key="1">
    <citation type="submission" date="2018-03" db="EMBL/GenBank/DDBJ databases">
        <title>Marinobacter brunus sp. nov., a marine bacterium of Gamma-proteobacteria isolated from the surface seawater of the South China Sea.</title>
        <authorList>
            <person name="Cheng H."/>
            <person name="Wu Y.-H."/>
            <person name="Xamxidin M."/>
            <person name="Xu X.-W."/>
        </authorList>
    </citation>
    <scope>NUCLEOTIDE SEQUENCE [LARGE SCALE GENOMIC DNA]</scope>
    <source>
        <strain evidence="1 2">JCM 30472</strain>
    </source>
</reference>
<dbReference type="PROSITE" id="PS51257">
    <property type="entry name" value="PROKAR_LIPOPROTEIN"/>
    <property type="match status" value="1"/>
</dbReference>
<dbReference type="CDD" id="cd12105">
    <property type="entry name" value="HmuY"/>
    <property type="match status" value="1"/>
</dbReference>
<gene>
    <name evidence="1" type="ORF">C7H08_07500</name>
</gene>
<evidence type="ECO:0008006" key="3">
    <source>
        <dbReference type="Google" id="ProtNLM"/>
    </source>
</evidence>
<dbReference type="Proteomes" id="UP000238385">
    <property type="component" value="Unassembled WGS sequence"/>
</dbReference>
<protein>
    <recommendedName>
        <fullName evidence="3">HmuY protein</fullName>
    </recommendedName>
</protein>
<evidence type="ECO:0000313" key="1">
    <source>
        <dbReference type="EMBL" id="PSF08521.1"/>
    </source>
</evidence>
<dbReference type="AlphaFoldDB" id="A0A2T1KEG4"/>
<evidence type="ECO:0000313" key="2">
    <source>
        <dbReference type="Proteomes" id="UP000238385"/>
    </source>
</evidence>
<accession>A0A2T1KEG4</accession>
<dbReference type="OrthoDB" id="335087at2"/>
<proteinExistence type="predicted"/>
<dbReference type="Pfam" id="PF14064">
    <property type="entry name" value="HmuY"/>
    <property type="match status" value="1"/>
</dbReference>
<sequence length="393" mass="42481">MMPDHQKNDRKEISMDLFDTRPPAIVLAALALTACGGGSDNSIAENDADNVSRFSEQLMPAATETVYLNLETGEMVEEGDDWQIAANRLNFKVNSGASGNGSVVGALAIAQDDFYDGSGDPDANVFTNATDNSEEEHLLGILEAPGSWQEDAFASAFGSSDSWSQYDFATGVISEAEDVGYLVRSAEGNSYARMRVVDFDFPTRDTSIPGIREFTFEFDVQAAGATQFGSSPVTFTAPTGYAENDGGDVCFDFDSASVVDCETSEVWDVQVGFSGRDWYLKSNSGVSGNGSGGASDPMTWAELSANDSDPGVPQLYNTDSTGGVFTDNTWYAYNLTNQHKIWPNFRTFLIKADADDPESTVWALQIVGYYDQNGTSGQPTVRWLPVELQQAQE</sequence>
<organism evidence="1 2">
    <name type="scientific">Marinobacter halophilus</name>
    <dbReference type="NCBI Taxonomy" id="1323740"/>
    <lineage>
        <taxon>Bacteria</taxon>
        <taxon>Pseudomonadati</taxon>
        <taxon>Pseudomonadota</taxon>
        <taxon>Gammaproteobacteria</taxon>
        <taxon>Pseudomonadales</taxon>
        <taxon>Marinobacteraceae</taxon>
        <taxon>Marinobacter</taxon>
    </lineage>
</organism>
<name>A0A2T1KEG4_9GAMM</name>
<dbReference type="InterPro" id="IPR025921">
    <property type="entry name" value="HmuY"/>
</dbReference>